<accession>A0A510Y515</accession>
<dbReference type="EMBL" id="BJUN01000005">
    <property type="protein sequence ID" value="GEK58233.1"/>
    <property type="molecule type" value="Genomic_DNA"/>
</dbReference>
<comment type="caution">
    <text evidence="3">The sequence shown here is derived from an EMBL/GenBank/DDBJ whole genome shotgun (WGS) entry which is preliminary data.</text>
</comment>
<name>A0A510Y515_MARHA</name>
<keyword evidence="2" id="KW-0732">Signal</keyword>
<dbReference type="STRING" id="1371.GCA_900166605_02645"/>
<organism evidence="3 4">
    <name type="scientific">Marinococcus halophilus</name>
    <dbReference type="NCBI Taxonomy" id="1371"/>
    <lineage>
        <taxon>Bacteria</taxon>
        <taxon>Bacillati</taxon>
        <taxon>Bacillota</taxon>
        <taxon>Bacilli</taxon>
        <taxon>Bacillales</taxon>
        <taxon>Bacillaceae</taxon>
        <taxon>Marinococcus</taxon>
    </lineage>
</organism>
<evidence type="ECO:0000313" key="3">
    <source>
        <dbReference type="EMBL" id="GEK58233.1"/>
    </source>
</evidence>
<dbReference type="AlphaFoldDB" id="A0A510Y515"/>
<reference evidence="3 4" key="1">
    <citation type="submission" date="2019-07" db="EMBL/GenBank/DDBJ databases">
        <title>Whole genome shotgun sequence of Marinococcus halophilus NBRC 102359.</title>
        <authorList>
            <person name="Hosoyama A."/>
            <person name="Uohara A."/>
            <person name="Ohji S."/>
            <person name="Ichikawa N."/>
        </authorList>
    </citation>
    <scope>NUCLEOTIDE SEQUENCE [LARGE SCALE GENOMIC DNA]</scope>
    <source>
        <strain evidence="3 4">NBRC 102359</strain>
    </source>
</reference>
<sequence length="460" mass="50650">MIGKKFILGATAATLMVPTTAMAADNGSSEQMPMADMQEMKDMSAGDVRASFDQLLSEHFVLAVLSMQKQYDDAPDAEEVQMNLNKNADDMQMAITSLYGEEAGQQFGDLFREHNEYTTDIVEATKNDDEAGLEEAEAEIQTFADDLSTLLSDATGGELPQEAAEEALIAHEDDVQSAFDNYVAEDYEAAYTDYREGYARMFDIGETVSDAVVKGMPDQFDQNTTDTAADDLRSNLNMLAGEHFSLAVLEMQKGVNQQDDYDFVTWAEDGNTEDFRAAITSIYGEEAGVQFMDIWQGEHIDAQSDIVAATLEEDDEARQAAEDELKMFSEDFGAFLGGATEENLPTEAAQDAVWMHESQVLDTYDNYMNEDYEATYDSFREGYAFMFGIGKNLGGAISTQMPEQFGTDMMMEDGEMMPAEMPQTGMGGTANGNSPWAWVFASVAMTALAGAFMFRKNLAK</sequence>
<protein>
    <recommendedName>
        <fullName evidence="5">Copper amine oxidase</fullName>
    </recommendedName>
</protein>
<feature type="transmembrane region" description="Helical" evidence="1">
    <location>
        <begin position="436"/>
        <end position="454"/>
    </location>
</feature>
<evidence type="ECO:0000256" key="2">
    <source>
        <dbReference type="SAM" id="SignalP"/>
    </source>
</evidence>
<keyword evidence="1" id="KW-1133">Transmembrane helix</keyword>
<dbReference type="RefSeq" id="WP_094908345.1">
    <property type="nucleotide sequence ID" value="NZ_BJUN01000005.1"/>
</dbReference>
<keyword evidence="1" id="KW-0812">Transmembrane</keyword>
<evidence type="ECO:0000313" key="4">
    <source>
        <dbReference type="Proteomes" id="UP000321051"/>
    </source>
</evidence>
<evidence type="ECO:0000256" key="1">
    <source>
        <dbReference type="SAM" id="Phobius"/>
    </source>
</evidence>
<keyword evidence="4" id="KW-1185">Reference proteome</keyword>
<feature type="signal peptide" evidence="2">
    <location>
        <begin position="1"/>
        <end position="23"/>
    </location>
</feature>
<proteinExistence type="predicted"/>
<keyword evidence="1" id="KW-0472">Membrane</keyword>
<dbReference type="Proteomes" id="UP000321051">
    <property type="component" value="Unassembled WGS sequence"/>
</dbReference>
<evidence type="ECO:0008006" key="5">
    <source>
        <dbReference type="Google" id="ProtNLM"/>
    </source>
</evidence>
<feature type="chain" id="PRO_5023116086" description="Copper amine oxidase" evidence="2">
    <location>
        <begin position="24"/>
        <end position="460"/>
    </location>
</feature>
<gene>
    <name evidence="3" type="ORF">MHA01_11380</name>
</gene>
<dbReference type="OrthoDB" id="2657432at2"/>